<dbReference type="GO" id="GO:0005385">
    <property type="term" value="F:zinc ion transmembrane transporter activity"/>
    <property type="evidence" value="ECO:0007669"/>
    <property type="project" value="TreeGrafter"/>
</dbReference>
<keyword evidence="12" id="KW-1185">Reference proteome</keyword>
<feature type="region of interest" description="Disordered" evidence="7">
    <location>
        <begin position="499"/>
        <end position="533"/>
    </location>
</feature>
<gene>
    <name evidence="11" type="primary">RvY_01017-1</name>
    <name evidence="11" type="synonym">RvY_01017.1</name>
    <name evidence="11" type="ORF">RvY_01017</name>
</gene>
<comment type="catalytic activity">
    <reaction evidence="6">
        <text>Zn(2+)(in) = Zn(2+)(out)</text>
        <dbReference type="Rhea" id="RHEA:29351"/>
        <dbReference type="ChEBI" id="CHEBI:29105"/>
    </reaction>
</comment>
<reference evidence="11 12" key="1">
    <citation type="journal article" date="2016" name="Nat. Commun.">
        <title>Extremotolerant tardigrade genome and improved radiotolerance of human cultured cells by tardigrade-unique protein.</title>
        <authorList>
            <person name="Hashimoto T."/>
            <person name="Horikawa D.D."/>
            <person name="Saito Y."/>
            <person name="Kuwahara H."/>
            <person name="Kozuka-Hata H."/>
            <person name="Shin-I T."/>
            <person name="Minakuchi Y."/>
            <person name="Ohishi K."/>
            <person name="Motoyama A."/>
            <person name="Aizu T."/>
            <person name="Enomoto A."/>
            <person name="Kondo K."/>
            <person name="Tanaka S."/>
            <person name="Hara Y."/>
            <person name="Koshikawa S."/>
            <person name="Sagara H."/>
            <person name="Miura T."/>
            <person name="Yokobori S."/>
            <person name="Miyagawa K."/>
            <person name="Suzuki Y."/>
            <person name="Kubo T."/>
            <person name="Oyama M."/>
            <person name="Kohara Y."/>
            <person name="Fujiyama A."/>
            <person name="Arakawa K."/>
            <person name="Katayama T."/>
            <person name="Toyoda A."/>
            <person name="Kunieda T."/>
        </authorList>
    </citation>
    <scope>NUCLEOTIDE SEQUENCE [LARGE SCALE GENOMIC DNA]</scope>
    <source>
        <strain evidence="11 12">YOKOZUNA-1</strain>
    </source>
</reference>
<evidence type="ECO:0000313" key="12">
    <source>
        <dbReference type="Proteomes" id="UP000186922"/>
    </source>
</evidence>
<comment type="similarity">
    <text evidence="2">Belongs to the ZIP transporter (TC 2.A.5) family.</text>
</comment>
<dbReference type="EMBL" id="BDGG01000001">
    <property type="protein sequence ID" value="GAU88285.1"/>
    <property type="molecule type" value="Genomic_DNA"/>
</dbReference>
<dbReference type="Pfam" id="PF18292">
    <property type="entry name" value="ZIP4_domain"/>
    <property type="match status" value="1"/>
</dbReference>
<feature type="transmembrane region" description="Helical" evidence="8">
    <location>
        <begin position="674"/>
        <end position="692"/>
    </location>
</feature>
<evidence type="ECO:0000256" key="3">
    <source>
        <dbReference type="ARBA" id="ARBA00022692"/>
    </source>
</evidence>
<keyword evidence="4 8" id="KW-1133">Transmembrane helix</keyword>
<feature type="transmembrane region" description="Helical" evidence="8">
    <location>
        <begin position="391"/>
        <end position="415"/>
    </location>
</feature>
<feature type="transmembrane region" description="Helical" evidence="8">
    <location>
        <begin position="427"/>
        <end position="444"/>
    </location>
</feature>
<feature type="transmembrane region" description="Helical" evidence="8">
    <location>
        <begin position="644"/>
        <end position="662"/>
    </location>
</feature>
<dbReference type="GO" id="GO:0005886">
    <property type="term" value="C:plasma membrane"/>
    <property type="evidence" value="ECO:0007669"/>
    <property type="project" value="TreeGrafter"/>
</dbReference>
<accession>A0A1D1UIT5</accession>
<dbReference type="InterPro" id="IPR003689">
    <property type="entry name" value="ZIP"/>
</dbReference>
<dbReference type="PANTHER" id="PTHR12191:SF37">
    <property type="entry name" value="ZINC TRANSPORTER FOI"/>
    <property type="match status" value="1"/>
</dbReference>
<feature type="transmembrane region" description="Helical" evidence="8">
    <location>
        <begin position="704"/>
        <end position="725"/>
    </location>
</feature>
<evidence type="ECO:0000259" key="9">
    <source>
        <dbReference type="Pfam" id="PF18292"/>
    </source>
</evidence>
<keyword evidence="3 8" id="KW-0812">Transmembrane</keyword>
<sequence>MDKDCCRHSWHQNKKEPASSLRFASLRCRLLLSLGLICCSLHGATAHLLENRVYNDVAKSFDSQIIHLPDLQTIIDNVVMRVHCSSLDRNTSTCTGYNCVKADSVFAQAGYIPGTEILTPQTFAGVSVPVLVQVLNPQKYCDSGRGPFPCSTPSTVQDRLDCWSRQLLGNSSSGIFTESDLDRILARLSLTYRPTTKDQIAQSKKLTASSVLADHLQVPKGSPIQTQNIPAVSALIISQLFNGLPIGASGKQQHDQVDTNISSLTPNLFIALLFDVDTETGFALSDERLHNIAKKLNIGTTVDHNHGHHRATRSVAAHHEEEQAKPFNRTCWSLDTILAAYGVQEKKPLTQNEFEKLCPALIQQTFYDACEPSLYDVSQEALSTITDAEKYGYGTVAVVTICALSLLGIVFIPLFKRRFYENALQGFIALGVGTLSGDALLHLLPEALAGHKEETGKGDKDSEEAKDLTGLWRATACLGAIYGFYVWETALHSLISHRNKRRHAHGDQDHPHDHHHHGEGGHHDHSHIPDPDAFKAAMAHPNEAVEVCAGPEMAIKDLGSDGKSPEVVIHKRRDGICGMTPLASMLLLSGCLHNFADGLTIAAAFSVDLNSGISTSIAIFCHEVPHELGDFAVLLGSGMSFKRAMILHGLTEAFSLVGFYIGIPISENESARQWIFAVAAGMFLYVALADMLPELKHGAKSMTMVIVQNIGILLGFAIMITMAVFEDAIKI</sequence>
<dbReference type="Pfam" id="PF21116">
    <property type="entry name" value="EF-hand_Zip"/>
    <property type="match status" value="1"/>
</dbReference>
<evidence type="ECO:0000259" key="10">
    <source>
        <dbReference type="Pfam" id="PF21116"/>
    </source>
</evidence>
<dbReference type="GO" id="GO:0030003">
    <property type="term" value="P:intracellular monoatomic cation homeostasis"/>
    <property type="evidence" value="ECO:0007669"/>
    <property type="project" value="TreeGrafter"/>
</dbReference>
<dbReference type="Proteomes" id="UP000186922">
    <property type="component" value="Unassembled WGS sequence"/>
</dbReference>
<evidence type="ECO:0000256" key="2">
    <source>
        <dbReference type="ARBA" id="ARBA00006939"/>
    </source>
</evidence>
<dbReference type="Pfam" id="PF02535">
    <property type="entry name" value="Zip"/>
    <property type="match status" value="1"/>
</dbReference>
<dbReference type="InterPro" id="IPR041137">
    <property type="entry name" value="ZIP4_N"/>
</dbReference>
<protein>
    <submittedName>
        <fullName evidence="11">Uncharacterized protein</fullName>
    </submittedName>
</protein>
<feature type="domain" description="Zinc transporter ZIP4/12 EF-hand" evidence="10">
    <location>
        <begin position="266"/>
        <end position="366"/>
    </location>
</feature>
<feature type="compositionally biased region" description="Basic and acidic residues" evidence="7">
    <location>
        <begin position="505"/>
        <end position="533"/>
    </location>
</feature>
<name>A0A1D1UIT5_RAMVA</name>
<dbReference type="PANTHER" id="PTHR12191">
    <property type="entry name" value="SOLUTE CARRIER FAMILY 39"/>
    <property type="match status" value="1"/>
</dbReference>
<dbReference type="InterPro" id="IPR049406">
    <property type="entry name" value="ZIP4_12_EF-hand"/>
</dbReference>
<evidence type="ECO:0000256" key="6">
    <source>
        <dbReference type="ARBA" id="ARBA00034634"/>
    </source>
</evidence>
<keyword evidence="5 8" id="KW-0472">Membrane</keyword>
<organism evidence="11 12">
    <name type="scientific">Ramazzottius varieornatus</name>
    <name type="common">Water bear</name>
    <name type="synonym">Tardigrade</name>
    <dbReference type="NCBI Taxonomy" id="947166"/>
    <lineage>
        <taxon>Eukaryota</taxon>
        <taxon>Metazoa</taxon>
        <taxon>Ecdysozoa</taxon>
        <taxon>Tardigrada</taxon>
        <taxon>Eutardigrada</taxon>
        <taxon>Parachela</taxon>
        <taxon>Hypsibioidea</taxon>
        <taxon>Ramazzottiidae</taxon>
        <taxon>Ramazzottius</taxon>
    </lineage>
</organism>
<dbReference type="STRING" id="947166.A0A1D1UIT5"/>
<dbReference type="InterPro" id="IPR050799">
    <property type="entry name" value="ZIP_Transporter"/>
</dbReference>
<feature type="transmembrane region" description="Helical" evidence="8">
    <location>
        <begin position="471"/>
        <end position="495"/>
    </location>
</feature>
<evidence type="ECO:0000256" key="7">
    <source>
        <dbReference type="SAM" id="MobiDB-lite"/>
    </source>
</evidence>
<dbReference type="GO" id="GO:0140410">
    <property type="term" value="F:monoatomic cation:bicarbonate symporter activity"/>
    <property type="evidence" value="ECO:0007669"/>
    <property type="project" value="TreeGrafter"/>
</dbReference>
<evidence type="ECO:0000256" key="5">
    <source>
        <dbReference type="ARBA" id="ARBA00023136"/>
    </source>
</evidence>
<evidence type="ECO:0000256" key="8">
    <source>
        <dbReference type="SAM" id="Phobius"/>
    </source>
</evidence>
<evidence type="ECO:0000256" key="1">
    <source>
        <dbReference type="ARBA" id="ARBA00004141"/>
    </source>
</evidence>
<dbReference type="AlphaFoldDB" id="A0A1D1UIT5"/>
<comment type="subcellular location">
    <subcellularLocation>
        <location evidence="1">Membrane</location>
        <topology evidence="1">Multi-pass membrane protein</topology>
    </subcellularLocation>
</comment>
<evidence type="ECO:0000313" key="11">
    <source>
        <dbReference type="EMBL" id="GAU88285.1"/>
    </source>
</evidence>
<dbReference type="GO" id="GO:0071578">
    <property type="term" value="P:zinc ion import across plasma membrane"/>
    <property type="evidence" value="ECO:0007669"/>
    <property type="project" value="TreeGrafter"/>
</dbReference>
<proteinExistence type="inferred from homology"/>
<dbReference type="OrthoDB" id="200954at2759"/>
<feature type="domain" description="Zinc transporter ZIP4 N-terminal" evidence="9">
    <location>
        <begin position="75"/>
        <end position="243"/>
    </location>
</feature>
<comment type="caution">
    <text evidence="11">The sequence shown here is derived from an EMBL/GenBank/DDBJ whole genome shotgun (WGS) entry which is preliminary data.</text>
</comment>
<evidence type="ECO:0000256" key="4">
    <source>
        <dbReference type="ARBA" id="ARBA00022989"/>
    </source>
</evidence>